<dbReference type="SUPFAM" id="SSF53474">
    <property type="entry name" value="alpha/beta-Hydrolases"/>
    <property type="match status" value="1"/>
</dbReference>
<keyword evidence="2" id="KW-1185">Reference proteome</keyword>
<reference evidence="1 2" key="1">
    <citation type="journal article" date="2016" name="Microb. Cell Fact.">
        <title>Dissection of exopolysaccharide biosynthesis in Kozakia baliensis.</title>
        <authorList>
            <person name="Brandt J.U."/>
            <person name="Jakob F."/>
            <person name="Behr J."/>
            <person name="Geissler A.J."/>
            <person name="Vogel R.F."/>
        </authorList>
    </citation>
    <scope>NUCLEOTIDE SEQUENCE [LARGE SCALE GENOMIC DNA]</scope>
    <source>
        <strain evidence="1 2">DSM 14400</strain>
        <plasmid evidence="2">Plasmid pkb14400_2</plasmid>
    </source>
</reference>
<dbReference type="Proteomes" id="UP000179145">
    <property type="component" value="Plasmid pKB14400_2"/>
</dbReference>
<keyword evidence="1" id="KW-0378">Hydrolase</keyword>
<evidence type="ECO:0000313" key="2">
    <source>
        <dbReference type="Proteomes" id="UP000179145"/>
    </source>
</evidence>
<dbReference type="InterPro" id="IPR029058">
    <property type="entry name" value="AB_hydrolase_fold"/>
</dbReference>
<accession>A0A1D8UYH5</accession>
<protein>
    <submittedName>
        <fullName evidence="1">Alpha/beta hydrolase</fullName>
    </submittedName>
</protein>
<name>A0A1D8UYH5_9PROT</name>
<dbReference type="Gene3D" id="3.40.50.1820">
    <property type="entry name" value="alpha/beta hydrolase"/>
    <property type="match status" value="1"/>
</dbReference>
<dbReference type="InterPro" id="IPR051411">
    <property type="entry name" value="Polyketide_trans_af380"/>
</dbReference>
<dbReference type="InterPro" id="IPR000383">
    <property type="entry name" value="Xaa-Pro-like_dom"/>
</dbReference>
<dbReference type="OrthoDB" id="9805123at2"/>
<dbReference type="PANTHER" id="PTHR47751">
    <property type="entry name" value="SUPERFAMILY HYDROLASE, PUTATIVE (AFU_ORTHOLOGUE AFUA_2G16580)-RELATED"/>
    <property type="match status" value="1"/>
</dbReference>
<dbReference type="Gene3D" id="1.10.10.800">
    <property type="match status" value="1"/>
</dbReference>
<keyword evidence="1" id="KW-0614">Plasmid</keyword>
<dbReference type="GO" id="GO:0016787">
    <property type="term" value="F:hydrolase activity"/>
    <property type="evidence" value="ECO:0007669"/>
    <property type="project" value="UniProtKB-KW"/>
</dbReference>
<dbReference type="Pfam" id="PF02129">
    <property type="entry name" value="Peptidase_S15"/>
    <property type="match status" value="1"/>
</dbReference>
<gene>
    <name evidence="1" type="ORF">A0U89_15395</name>
</gene>
<dbReference type="AlphaFoldDB" id="A0A1D8UYH5"/>
<dbReference type="RefSeq" id="WP_070404146.1">
    <property type="nucleotide sequence ID" value="NZ_BJVW01000020.1"/>
</dbReference>
<evidence type="ECO:0000313" key="1">
    <source>
        <dbReference type="EMBL" id="AOX18690.1"/>
    </source>
</evidence>
<dbReference type="PANTHER" id="PTHR47751:SF1">
    <property type="entry name" value="SUPERFAMILY HYDROLASE, PUTATIVE (AFU_ORTHOLOGUE AFUA_2G16580)-RELATED"/>
    <property type="match status" value="1"/>
</dbReference>
<proteinExistence type="predicted"/>
<sequence length="323" mass="34547">MKTVSIRNPGMSWDIAANILVPPGFDEGKRYPAVISNHPIGSCKEQTAGNVYGAALATAGFVVIVPDASFQGGSGGEPRWLEDPEQRVRDYRDVVDYAQSLPFVDPERIGMLGICGGGGYSIKATIIDKRIKALVSITGVNFGRLMREGFSNFDPLGALEGMAAQRTAENGGAKEDINIFVPGSVEEAKAAGIKDIDVLGATDYYRNRCPAEGAGTRMLVSHAAPAVAWDAFAFAETLLTQPLMVVFGDKPGGFGAYRDGMEIYGRAASKDKELVVIEGWSHYDLYDNAVPTGIALDRLVPFFKRHLSDMPAGSATNPAEANH</sequence>
<geneLocation type="plasmid" evidence="2">
    <name>pkb14400_2</name>
</geneLocation>
<dbReference type="KEGG" id="kba:A0U89_15395"/>
<dbReference type="EMBL" id="CP014676">
    <property type="protein sequence ID" value="AOX18690.1"/>
    <property type="molecule type" value="Genomic_DNA"/>
</dbReference>
<organism evidence="1 2">
    <name type="scientific">Kozakia baliensis</name>
    <dbReference type="NCBI Taxonomy" id="153496"/>
    <lineage>
        <taxon>Bacteria</taxon>
        <taxon>Pseudomonadati</taxon>
        <taxon>Pseudomonadota</taxon>
        <taxon>Alphaproteobacteria</taxon>
        <taxon>Acetobacterales</taxon>
        <taxon>Acetobacteraceae</taxon>
        <taxon>Kozakia</taxon>
    </lineage>
</organism>